<dbReference type="Proteomes" id="UP001150942">
    <property type="component" value="Unassembled WGS sequence"/>
</dbReference>
<protein>
    <recommendedName>
        <fullName evidence="3">Berberine/berberine-like domain-containing protein</fullName>
    </recommendedName>
</protein>
<keyword evidence="2" id="KW-1185">Reference proteome</keyword>
<gene>
    <name evidence="1" type="ORF">N7449_004742</name>
</gene>
<reference evidence="1" key="1">
    <citation type="submission" date="2022-11" db="EMBL/GenBank/DDBJ databases">
        <authorList>
            <person name="Petersen C."/>
        </authorList>
    </citation>
    <scope>NUCLEOTIDE SEQUENCE</scope>
    <source>
        <strain evidence="1">IBT 20477</strain>
    </source>
</reference>
<dbReference type="AlphaFoldDB" id="A0A9W9MJZ0"/>
<evidence type="ECO:0000313" key="1">
    <source>
        <dbReference type="EMBL" id="KAJ5202663.1"/>
    </source>
</evidence>
<evidence type="ECO:0000313" key="2">
    <source>
        <dbReference type="Proteomes" id="UP001150942"/>
    </source>
</evidence>
<name>A0A9W9MJZ0_9EURO</name>
<reference evidence="1" key="2">
    <citation type="journal article" date="2023" name="IMA Fungus">
        <title>Comparative genomic study of the Penicillium genus elucidates a diverse pangenome and 15 lateral gene transfer events.</title>
        <authorList>
            <person name="Petersen C."/>
            <person name="Sorensen T."/>
            <person name="Nielsen M.R."/>
            <person name="Sondergaard T.E."/>
            <person name="Sorensen J.L."/>
            <person name="Fitzpatrick D.A."/>
            <person name="Frisvad J.C."/>
            <person name="Nielsen K.L."/>
        </authorList>
    </citation>
    <scope>NUCLEOTIDE SEQUENCE</scope>
    <source>
        <strain evidence="1">IBT 20477</strain>
    </source>
</reference>
<accession>A0A9W9MJZ0</accession>
<comment type="caution">
    <text evidence="1">The sequence shown here is derived from an EMBL/GenBank/DDBJ whole genome shotgun (WGS) entry which is preliminary data.</text>
</comment>
<organism evidence="1 2">
    <name type="scientific">Penicillium cf. viridicatum</name>
    <dbReference type="NCBI Taxonomy" id="2972119"/>
    <lineage>
        <taxon>Eukaryota</taxon>
        <taxon>Fungi</taxon>
        <taxon>Dikarya</taxon>
        <taxon>Ascomycota</taxon>
        <taxon>Pezizomycotina</taxon>
        <taxon>Eurotiomycetes</taxon>
        <taxon>Eurotiomycetidae</taxon>
        <taxon>Eurotiales</taxon>
        <taxon>Aspergillaceae</taxon>
        <taxon>Penicillium</taxon>
    </lineage>
</organism>
<sequence>MQCNDPKMAMHIFPLDLGQGHYVGDAPNSGIGLHVFDAHGETHGRGMEGFRWALDIEGAIDKTGSMTIRQCNQIWVSHVDEELISKAWHWIENLTLKDPSLSLGGTYLLIEFMQKMCNPAFHSVDPTLRAWPGTHDQSILQIGTGAPYNLGESRELAYREIKEVPSFIYGHDERRELQYFTHSLEEFNDPRKGIEIYAENFEKLQELKRRYDANGGLKGPFWTLLR</sequence>
<dbReference type="OrthoDB" id="415825at2759"/>
<proteinExistence type="predicted"/>
<dbReference type="EMBL" id="JAPQKQ010000003">
    <property type="protein sequence ID" value="KAJ5202663.1"/>
    <property type="molecule type" value="Genomic_DNA"/>
</dbReference>
<evidence type="ECO:0008006" key="3">
    <source>
        <dbReference type="Google" id="ProtNLM"/>
    </source>
</evidence>